<comment type="caution">
    <text evidence="1">The sequence shown here is derived from an EMBL/GenBank/DDBJ whole genome shotgun (WGS) entry which is preliminary data.</text>
</comment>
<gene>
    <name evidence="1" type="ORF">RPERSI_LOCUS29323</name>
</gene>
<proteinExistence type="predicted"/>
<protein>
    <submittedName>
        <fullName evidence="1">20690_t:CDS:1</fullName>
    </submittedName>
</protein>
<organism evidence="1 2">
    <name type="scientific">Racocetra persica</name>
    <dbReference type="NCBI Taxonomy" id="160502"/>
    <lineage>
        <taxon>Eukaryota</taxon>
        <taxon>Fungi</taxon>
        <taxon>Fungi incertae sedis</taxon>
        <taxon>Mucoromycota</taxon>
        <taxon>Glomeromycotina</taxon>
        <taxon>Glomeromycetes</taxon>
        <taxon>Diversisporales</taxon>
        <taxon>Gigasporaceae</taxon>
        <taxon>Racocetra</taxon>
    </lineage>
</organism>
<accession>A0ACA9SD72</accession>
<sequence length="116" mass="13310">GSRPQLPKETPLHIKKLISKCLDANPEGRLTMQQIHKKLDSWKHKIRDNPSSNVYKEFQMANEDWKKNSSSKKLNLTIHEKAVYKSQILKFKGLSKPINAINGMTKNSSISRGRLN</sequence>
<dbReference type="Proteomes" id="UP000789920">
    <property type="component" value="Unassembled WGS sequence"/>
</dbReference>
<feature type="non-terminal residue" evidence="1">
    <location>
        <position position="1"/>
    </location>
</feature>
<evidence type="ECO:0000313" key="1">
    <source>
        <dbReference type="EMBL" id="CAG8834829.1"/>
    </source>
</evidence>
<keyword evidence="2" id="KW-1185">Reference proteome</keyword>
<evidence type="ECO:0000313" key="2">
    <source>
        <dbReference type="Proteomes" id="UP000789920"/>
    </source>
</evidence>
<reference evidence="1" key="1">
    <citation type="submission" date="2021-06" db="EMBL/GenBank/DDBJ databases">
        <authorList>
            <person name="Kallberg Y."/>
            <person name="Tangrot J."/>
            <person name="Rosling A."/>
        </authorList>
    </citation>
    <scope>NUCLEOTIDE SEQUENCE</scope>
    <source>
        <strain evidence="1">MA461A</strain>
    </source>
</reference>
<feature type="non-terminal residue" evidence="1">
    <location>
        <position position="116"/>
    </location>
</feature>
<name>A0ACA9SD72_9GLOM</name>
<dbReference type="EMBL" id="CAJVQC010110238">
    <property type="protein sequence ID" value="CAG8834829.1"/>
    <property type="molecule type" value="Genomic_DNA"/>
</dbReference>